<dbReference type="AlphaFoldDB" id="A0A9D2KZJ6"/>
<dbReference type="Proteomes" id="UP000886858">
    <property type="component" value="Unassembled WGS sequence"/>
</dbReference>
<sequence length="297" mass="35103">MRKVAVRWNLLIILAVLISIIFFIRSYYFPKYYVYILLPEGKWLYALCGAVSVCFTIIYFMVLVRGRERIGEKVYFFIRLYTILLIVVGFLKNSPYSGYSGLDKIFMKLLYYSMEPPLDFWDFLSSFAPVGYKYYSFACISAGYCLAAGNIMINQSHVTNKKYLNILFSYSYLTYIICHRIYYSDIWNILKVVMGMIYVLLWIIAILKMKADRHILKKFQIFWLIDLCSVFIVFIGELLQFTFNRVIALISDLTIFKAFAWPLFMFEQVPYILRAIIYFGVLISMNILCLLQMKKND</sequence>
<feature type="transmembrane region" description="Helical" evidence="1">
    <location>
        <begin position="134"/>
        <end position="151"/>
    </location>
</feature>
<proteinExistence type="predicted"/>
<evidence type="ECO:0000313" key="2">
    <source>
        <dbReference type="EMBL" id="HJA92683.1"/>
    </source>
</evidence>
<feature type="transmembrane region" description="Helical" evidence="1">
    <location>
        <begin position="271"/>
        <end position="291"/>
    </location>
</feature>
<protein>
    <submittedName>
        <fullName evidence="2">Uncharacterized protein</fullName>
    </submittedName>
</protein>
<feature type="transmembrane region" description="Helical" evidence="1">
    <location>
        <begin position="221"/>
        <end position="243"/>
    </location>
</feature>
<feature type="transmembrane region" description="Helical" evidence="1">
    <location>
        <begin position="74"/>
        <end position="91"/>
    </location>
</feature>
<feature type="transmembrane region" description="Helical" evidence="1">
    <location>
        <begin position="7"/>
        <end position="28"/>
    </location>
</feature>
<gene>
    <name evidence="2" type="ORF">H9717_06150</name>
</gene>
<keyword evidence="1" id="KW-1133">Transmembrane helix</keyword>
<feature type="transmembrane region" description="Helical" evidence="1">
    <location>
        <begin position="43"/>
        <end position="62"/>
    </location>
</feature>
<reference evidence="2" key="1">
    <citation type="journal article" date="2021" name="PeerJ">
        <title>Extensive microbial diversity within the chicken gut microbiome revealed by metagenomics and culture.</title>
        <authorList>
            <person name="Gilroy R."/>
            <person name="Ravi A."/>
            <person name="Getino M."/>
            <person name="Pursley I."/>
            <person name="Horton D.L."/>
            <person name="Alikhan N.F."/>
            <person name="Baker D."/>
            <person name="Gharbi K."/>
            <person name="Hall N."/>
            <person name="Watson M."/>
            <person name="Adriaenssens E.M."/>
            <person name="Foster-Nyarko E."/>
            <person name="Jarju S."/>
            <person name="Secka A."/>
            <person name="Antonio M."/>
            <person name="Oren A."/>
            <person name="Chaudhuri R.R."/>
            <person name="La Ragione R."/>
            <person name="Hildebrand F."/>
            <person name="Pallen M.J."/>
        </authorList>
    </citation>
    <scope>NUCLEOTIDE SEQUENCE</scope>
    <source>
        <strain evidence="2">CHK179-7159</strain>
    </source>
</reference>
<dbReference type="EMBL" id="DWYY01000063">
    <property type="protein sequence ID" value="HJA92683.1"/>
    <property type="molecule type" value="Genomic_DNA"/>
</dbReference>
<evidence type="ECO:0000313" key="3">
    <source>
        <dbReference type="Proteomes" id="UP000886858"/>
    </source>
</evidence>
<accession>A0A9D2KZJ6</accession>
<evidence type="ECO:0000256" key="1">
    <source>
        <dbReference type="SAM" id="Phobius"/>
    </source>
</evidence>
<keyword evidence="1" id="KW-0812">Transmembrane</keyword>
<keyword evidence="1" id="KW-0472">Membrane</keyword>
<feature type="transmembrane region" description="Helical" evidence="1">
    <location>
        <begin position="163"/>
        <end position="183"/>
    </location>
</feature>
<feature type="transmembrane region" description="Helical" evidence="1">
    <location>
        <begin position="189"/>
        <end position="209"/>
    </location>
</feature>
<comment type="caution">
    <text evidence="2">The sequence shown here is derived from an EMBL/GenBank/DDBJ whole genome shotgun (WGS) entry which is preliminary data.</text>
</comment>
<name>A0A9D2KZJ6_9FIRM</name>
<reference evidence="2" key="2">
    <citation type="submission" date="2021-04" db="EMBL/GenBank/DDBJ databases">
        <authorList>
            <person name="Gilroy R."/>
        </authorList>
    </citation>
    <scope>NUCLEOTIDE SEQUENCE</scope>
    <source>
        <strain evidence="2">CHK179-7159</strain>
    </source>
</reference>
<organism evidence="2 3">
    <name type="scientific">Candidatus Eisenbergiella merdipullorum</name>
    <dbReference type="NCBI Taxonomy" id="2838553"/>
    <lineage>
        <taxon>Bacteria</taxon>
        <taxon>Bacillati</taxon>
        <taxon>Bacillota</taxon>
        <taxon>Clostridia</taxon>
        <taxon>Lachnospirales</taxon>
        <taxon>Lachnospiraceae</taxon>
        <taxon>Eisenbergiella</taxon>
    </lineage>
</organism>